<name>J4UFX0_TRIAS</name>
<dbReference type="PROSITE" id="PS01162">
    <property type="entry name" value="QOR_ZETA_CRYSTAL"/>
    <property type="match status" value="1"/>
</dbReference>
<dbReference type="AlphaFoldDB" id="J4UFX0"/>
<sequence>MATEKTMKAIAYKSYGGPEVMDILDFPVPQPGPSEVQVRVTAGGLNPLDYKERDGALKLALSFPFPAIAGNEFSGVITAAGANVTQFSVGDAIICRIQKDRMDSFGEYVVVPADICAKAPTAVTLVEAAGLPLAGLTALQAFEHMNLQAGEHVLITGGSGGVGQFAIQLAKVKGATVTTTASPAGEKYVKAAGADHVINYRTETIPADSFDKCFDTVGGDALHTQVIPSIHKGGIVISVSGPPTPGCLDFLLPWWKRPLVNAALYAASWSASCAASKAGVKYEYFFMVPSGEQLTYLANLVDDSKLMINVEAIHKFDDFREAYKTLESGRAKGKVIIDFSK</sequence>
<protein>
    <recommendedName>
        <fullName evidence="2">Enoyl reductase (ER) domain-containing protein</fullName>
    </recommendedName>
</protein>
<organism evidence="3 4">
    <name type="scientific">Trichosporon asahii var. asahii (strain ATCC 90039 / CBS 2479 / JCM 2466 / KCTC 7840 / NBRC 103889/ NCYC 2677 / UAMH 7654)</name>
    <name type="common">Yeast</name>
    <dbReference type="NCBI Taxonomy" id="1186058"/>
    <lineage>
        <taxon>Eukaryota</taxon>
        <taxon>Fungi</taxon>
        <taxon>Dikarya</taxon>
        <taxon>Basidiomycota</taxon>
        <taxon>Agaricomycotina</taxon>
        <taxon>Tremellomycetes</taxon>
        <taxon>Trichosporonales</taxon>
        <taxon>Trichosporonaceae</taxon>
        <taxon>Trichosporon</taxon>
    </lineage>
</organism>
<dbReference type="GO" id="GO:0008270">
    <property type="term" value="F:zinc ion binding"/>
    <property type="evidence" value="ECO:0007669"/>
    <property type="project" value="InterPro"/>
</dbReference>
<evidence type="ECO:0000256" key="1">
    <source>
        <dbReference type="ARBA" id="ARBA00023002"/>
    </source>
</evidence>
<dbReference type="HOGENOM" id="CLU_026673_3_3_1"/>
<dbReference type="PANTHER" id="PTHR11695">
    <property type="entry name" value="ALCOHOL DEHYDROGENASE RELATED"/>
    <property type="match status" value="1"/>
</dbReference>
<gene>
    <name evidence="3" type="ORF">A1Q1_00410</name>
</gene>
<dbReference type="InterPro" id="IPR002364">
    <property type="entry name" value="Quin_OxRdtase/zeta-crystal_CS"/>
</dbReference>
<dbReference type="Gene3D" id="3.90.180.10">
    <property type="entry name" value="Medium-chain alcohol dehydrogenases, catalytic domain"/>
    <property type="match status" value="1"/>
</dbReference>
<keyword evidence="1" id="KW-0560">Oxidoreductase</keyword>
<reference evidence="3 4" key="1">
    <citation type="journal article" date="2012" name="Eukaryot. Cell">
        <title>Draft genome sequence of CBS 2479, the standard type strain of Trichosporon asahii.</title>
        <authorList>
            <person name="Yang R.Y."/>
            <person name="Li H.T."/>
            <person name="Zhu H."/>
            <person name="Zhou G.P."/>
            <person name="Wang M."/>
            <person name="Wang L."/>
        </authorList>
    </citation>
    <scope>NUCLEOTIDE SEQUENCE [LARGE SCALE GENOMIC DNA]</scope>
    <source>
        <strain evidence="4">ATCC 90039 / CBS 2479 / JCM 2466 / KCTC 7840 / NCYC 2677 / UAMH 7654</strain>
    </source>
</reference>
<dbReference type="Pfam" id="PF13602">
    <property type="entry name" value="ADH_zinc_N_2"/>
    <property type="match status" value="1"/>
</dbReference>
<feature type="domain" description="Enoyl reductase (ER)" evidence="2">
    <location>
        <begin position="16"/>
        <end position="337"/>
    </location>
</feature>
<dbReference type="RefSeq" id="XP_014181534.1">
    <property type="nucleotide sequence ID" value="XM_014326059.1"/>
</dbReference>
<dbReference type="SUPFAM" id="SSF51735">
    <property type="entry name" value="NAD(P)-binding Rossmann-fold domains"/>
    <property type="match status" value="1"/>
</dbReference>
<dbReference type="VEuPathDB" id="FungiDB:A1Q1_00410"/>
<accession>J4UFX0</accession>
<dbReference type="GeneID" id="25983924"/>
<dbReference type="Proteomes" id="UP000002748">
    <property type="component" value="Unassembled WGS sequence"/>
</dbReference>
<dbReference type="EMBL" id="ALBS01000114">
    <property type="protein sequence ID" value="EJT50305.1"/>
    <property type="molecule type" value="Genomic_DNA"/>
</dbReference>
<dbReference type="GO" id="GO:0016491">
    <property type="term" value="F:oxidoreductase activity"/>
    <property type="evidence" value="ECO:0007669"/>
    <property type="project" value="UniProtKB-KW"/>
</dbReference>
<comment type="caution">
    <text evidence="3">The sequence shown here is derived from an EMBL/GenBank/DDBJ whole genome shotgun (WGS) entry which is preliminary data.</text>
</comment>
<dbReference type="CDD" id="cd05289">
    <property type="entry name" value="MDR_like_2"/>
    <property type="match status" value="1"/>
</dbReference>
<dbReference type="InterPro" id="IPR013154">
    <property type="entry name" value="ADH-like_N"/>
</dbReference>
<evidence type="ECO:0000313" key="3">
    <source>
        <dbReference type="EMBL" id="EJT50305.1"/>
    </source>
</evidence>
<dbReference type="SMART" id="SM00829">
    <property type="entry name" value="PKS_ER"/>
    <property type="match status" value="1"/>
</dbReference>
<dbReference type="KEGG" id="tasa:A1Q1_00410"/>
<proteinExistence type="predicted"/>
<dbReference type="InterPro" id="IPR050700">
    <property type="entry name" value="YIM1/Zinc_Alcohol_DH_Fams"/>
</dbReference>
<dbReference type="PANTHER" id="PTHR11695:SF294">
    <property type="entry name" value="RETICULON-4-INTERACTING PROTEIN 1, MITOCHONDRIAL"/>
    <property type="match status" value="1"/>
</dbReference>
<dbReference type="InterPro" id="IPR011032">
    <property type="entry name" value="GroES-like_sf"/>
</dbReference>
<dbReference type="Gene3D" id="3.40.50.720">
    <property type="entry name" value="NAD(P)-binding Rossmann-like Domain"/>
    <property type="match status" value="1"/>
</dbReference>
<dbReference type="InterPro" id="IPR020843">
    <property type="entry name" value="ER"/>
</dbReference>
<dbReference type="Pfam" id="PF08240">
    <property type="entry name" value="ADH_N"/>
    <property type="match status" value="1"/>
</dbReference>
<dbReference type="InterPro" id="IPR036291">
    <property type="entry name" value="NAD(P)-bd_dom_sf"/>
</dbReference>
<evidence type="ECO:0000259" key="2">
    <source>
        <dbReference type="SMART" id="SM00829"/>
    </source>
</evidence>
<dbReference type="OrthoDB" id="9930022at2759"/>
<dbReference type="SUPFAM" id="SSF50129">
    <property type="entry name" value="GroES-like"/>
    <property type="match status" value="1"/>
</dbReference>
<evidence type="ECO:0000313" key="4">
    <source>
        <dbReference type="Proteomes" id="UP000002748"/>
    </source>
</evidence>